<dbReference type="EMBL" id="JADIMW010000040">
    <property type="protein sequence ID" value="MBO8438057.1"/>
    <property type="molecule type" value="Genomic_DNA"/>
</dbReference>
<protein>
    <submittedName>
        <fullName evidence="2">HD domain-containing protein</fullName>
    </submittedName>
</protein>
<dbReference type="SUPFAM" id="SSF109604">
    <property type="entry name" value="HD-domain/PDEase-like"/>
    <property type="match status" value="1"/>
</dbReference>
<reference evidence="2" key="1">
    <citation type="submission" date="2020-10" db="EMBL/GenBank/DDBJ databases">
        <authorList>
            <person name="Gilroy R."/>
        </authorList>
    </citation>
    <scope>NUCLEOTIDE SEQUENCE</scope>
    <source>
        <strain evidence="2">G3-4614</strain>
    </source>
</reference>
<dbReference type="Gene3D" id="1.10.3210.10">
    <property type="entry name" value="Hypothetical protein af1432"/>
    <property type="match status" value="1"/>
</dbReference>
<organism evidence="2 3">
    <name type="scientific">Candidatus Caccoplasma merdipullorum</name>
    <dbReference type="NCBI Taxonomy" id="2840718"/>
    <lineage>
        <taxon>Bacteria</taxon>
        <taxon>Pseudomonadati</taxon>
        <taxon>Bacteroidota</taxon>
        <taxon>Bacteroidia</taxon>
        <taxon>Bacteroidales</taxon>
        <taxon>Bacteroidaceae</taxon>
        <taxon>Bacteroidaceae incertae sedis</taxon>
        <taxon>Candidatus Caccoplasma</taxon>
    </lineage>
</organism>
<dbReference type="AlphaFoldDB" id="A0A9D9E3J4"/>
<reference evidence="2" key="2">
    <citation type="journal article" date="2021" name="PeerJ">
        <title>Extensive microbial diversity within the chicken gut microbiome revealed by metagenomics and culture.</title>
        <authorList>
            <person name="Gilroy R."/>
            <person name="Ravi A."/>
            <person name="Getino M."/>
            <person name="Pursley I."/>
            <person name="Horton D.L."/>
            <person name="Alikhan N.F."/>
            <person name="Baker D."/>
            <person name="Gharbi K."/>
            <person name="Hall N."/>
            <person name="Watson M."/>
            <person name="Adriaenssens E.M."/>
            <person name="Foster-Nyarko E."/>
            <person name="Jarju S."/>
            <person name="Secka A."/>
            <person name="Antonio M."/>
            <person name="Oren A."/>
            <person name="Chaudhuri R.R."/>
            <person name="La Ragione R."/>
            <person name="Hildebrand F."/>
            <person name="Pallen M.J."/>
        </authorList>
    </citation>
    <scope>NUCLEOTIDE SEQUENCE</scope>
    <source>
        <strain evidence="2">G3-4614</strain>
    </source>
</reference>
<dbReference type="Pfam" id="PF01966">
    <property type="entry name" value="HD"/>
    <property type="match status" value="1"/>
</dbReference>
<dbReference type="Proteomes" id="UP000823636">
    <property type="component" value="Unassembled WGS sequence"/>
</dbReference>
<dbReference type="InterPro" id="IPR006674">
    <property type="entry name" value="HD_domain"/>
</dbReference>
<evidence type="ECO:0000313" key="3">
    <source>
        <dbReference type="Proteomes" id="UP000823636"/>
    </source>
</evidence>
<accession>A0A9D9E3J4</accession>
<name>A0A9D9E3J4_9BACT</name>
<feature type="domain" description="HD" evidence="1">
    <location>
        <begin position="29"/>
        <end position="124"/>
    </location>
</feature>
<comment type="caution">
    <text evidence="2">The sequence shown here is derived from an EMBL/GenBank/DDBJ whole genome shotgun (WGS) entry which is preliminary data.</text>
</comment>
<gene>
    <name evidence="2" type="ORF">IAC54_04070</name>
</gene>
<evidence type="ECO:0000259" key="1">
    <source>
        <dbReference type="Pfam" id="PF01966"/>
    </source>
</evidence>
<sequence>MRVEKDLEEYIETEIIPLYRTFDSAHGESHVRQVIAQSLHLGANYDVNSDMLYVAAAFHDTGLTAGRKKHHIESGRKIREDKNLLQWFTPGQIETIAQAAEDHRASSAAEPRTIYGKIVAEADRDIDPEKILRRTVQYGLSAYPELTREEHYARFKKHQLEKYAEGGYLKLWIPESDNTAGLAALRRIIADETELRRQFDKIFEAETANR</sequence>
<evidence type="ECO:0000313" key="2">
    <source>
        <dbReference type="EMBL" id="MBO8438057.1"/>
    </source>
</evidence>
<proteinExistence type="predicted"/>